<dbReference type="KEGG" id="fcy:FRACYDRAFT_273298"/>
<evidence type="ECO:0000313" key="1">
    <source>
        <dbReference type="EMBL" id="OEU06009.1"/>
    </source>
</evidence>
<keyword evidence="2" id="KW-1185">Reference proteome</keyword>
<proteinExistence type="predicted"/>
<dbReference type="EMBL" id="KV784436">
    <property type="protein sequence ID" value="OEU06009.1"/>
    <property type="molecule type" value="Genomic_DNA"/>
</dbReference>
<sequence length="68" mass="8161">MISLVHLVINNHNQPYVHYMPVYLKINQHQLIIDSDVRYVILYYKKLNNLGVSDHVHVHLSHHCHHRC</sequence>
<dbReference type="Proteomes" id="UP000095751">
    <property type="component" value="Unassembled WGS sequence"/>
</dbReference>
<dbReference type="AlphaFoldDB" id="A0A1E7EJD9"/>
<organism evidence="1 2">
    <name type="scientific">Fragilariopsis cylindrus CCMP1102</name>
    <dbReference type="NCBI Taxonomy" id="635003"/>
    <lineage>
        <taxon>Eukaryota</taxon>
        <taxon>Sar</taxon>
        <taxon>Stramenopiles</taxon>
        <taxon>Ochrophyta</taxon>
        <taxon>Bacillariophyta</taxon>
        <taxon>Bacillariophyceae</taxon>
        <taxon>Bacillariophycidae</taxon>
        <taxon>Bacillariales</taxon>
        <taxon>Bacillariaceae</taxon>
        <taxon>Fragilariopsis</taxon>
    </lineage>
</organism>
<name>A0A1E7EJD9_9STRA</name>
<dbReference type="InParanoid" id="A0A1E7EJD9"/>
<reference evidence="1 2" key="1">
    <citation type="submission" date="2016-09" db="EMBL/GenBank/DDBJ databases">
        <title>Extensive genetic diversity and differential bi-allelic expression allows diatom success in the polar Southern Ocean.</title>
        <authorList>
            <consortium name="DOE Joint Genome Institute"/>
            <person name="Mock T."/>
            <person name="Otillar R.P."/>
            <person name="Strauss J."/>
            <person name="Dupont C."/>
            <person name="Frickenhaus S."/>
            <person name="Maumus F."/>
            <person name="Mcmullan M."/>
            <person name="Sanges R."/>
            <person name="Schmutz J."/>
            <person name="Toseland A."/>
            <person name="Valas R."/>
            <person name="Veluchamy A."/>
            <person name="Ward B.J."/>
            <person name="Allen A."/>
            <person name="Barry K."/>
            <person name="Falciatore A."/>
            <person name="Ferrante M."/>
            <person name="Fortunato A.E."/>
            <person name="Gloeckner G."/>
            <person name="Gruber A."/>
            <person name="Hipkin R."/>
            <person name="Janech M."/>
            <person name="Kroth P."/>
            <person name="Leese F."/>
            <person name="Lindquist E."/>
            <person name="Lyon B.R."/>
            <person name="Martin J."/>
            <person name="Mayer C."/>
            <person name="Parker M."/>
            <person name="Quesneville H."/>
            <person name="Raymond J."/>
            <person name="Uhlig C."/>
            <person name="Valentin K.U."/>
            <person name="Worden A.Z."/>
            <person name="Armbrust E.V."/>
            <person name="Bowler C."/>
            <person name="Green B."/>
            <person name="Moulton V."/>
            <person name="Van Oosterhout C."/>
            <person name="Grigoriev I."/>
        </authorList>
    </citation>
    <scope>NUCLEOTIDE SEQUENCE [LARGE SCALE GENOMIC DNA]</scope>
    <source>
        <strain evidence="1 2">CCMP1102</strain>
    </source>
</reference>
<accession>A0A1E7EJD9</accession>
<protein>
    <submittedName>
        <fullName evidence="1">Uncharacterized protein</fullName>
    </submittedName>
</protein>
<gene>
    <name evidence="1" type="ORF">FRACYDRAFT_273298</name>
</gene>
<evidence type="ECO:0000313" key="2">
    <source>
        <dbReference type="Proteomes" id="UP000095751"/>
    </source>
</evidence>